<dbReference type="Pfam" id="PF05050">
    <property type="entry name" value="Methyltransf_21"/>
    <property type="match status" value="1"/>
</dbReference>
<name>A0A9W6CGS6_XANFL</name>
<dbReference type="NCBIfam" id="TIGR01444">
    <property type="entry name" value="fkbM_fam"/>
    <property type="match status" value="1"/>
</dbReference>
<dbReference type="GO" id="GO:0006888">
    <property type="term" value="P:endoplasmic reticulum to Golgi vesicle-mediated transport"/>
    <property type="evidence" value="ECO:0007669"/>
    <property type="project" value="TreeGrafter"/>
</dbReference>
<dbReference type="GeneID" id="95762585"/>
<dbReference type="AlphaFoldDB" id="A0A9W6CGS6"/>
<dbReference type="GO" id="GO:0016197">
    <property type="term" value="P:endosomal transport"/>
    <property type="evidence" value="ECO:0007669"/>
    <property type="project" value="TreeGrafter"/>
</dbReference>
<dbReference type="InterPro" id="IPR053202">
    <property type="entry name" value="EGF_Rcpt_Signaling_Reg"/>
</dbReference>
<dbReference type="EMBL" id="JAVDPY010000001">
    <property type="protein sequence ID" value="MDR6332129.1"/>
    <property type="molecule type" value="Genomic_DNA"/>
</dbReference>
<gene>
    <name evidence="3" type="ORF">GGQ86_000576</name>
    <name evidence="2" type="ORF">XFLAVUS301_17970</name>
</gene>
<reference evidence="3 5" key="2">
    <citation type="submission" date="2023-07" db="EMBL/GenBank/DDBJ databases">
        <title>Genomic Encyclopedia of Type Strains, Phase IV (KMG-IV): sequencing the most valuable type-strain genomes for metagenomic binning, comparative biology and taxonomic classification.</title>
        <authorList>
            <person name="Goeker M."/>
        </authorList>
    </citation>
    <scope>NUCLEOTIDE SEQUENCE [LARGE SCALE GENOMIC DNA]</scope>
    <source>
        <strain evidence="3 5">DSM 338</strain>
    </source>
</reference>
<dbReference type="PANTHER" id="PTHR34009:SF2">
    <property type="entry name" value="PROTEIN STAR"/>
    <property type="match status" value="1"/>
</dbReference>
<evidence type="ECO:0000313" key="3">
    <source>
        <dbReference type="EMBL" id="MDR6332129.1"/>
    </source>
</evidence>
<dbReference type="GO" id="GO:0005737">
    <property type="term" value="C:cytoplasm"/>
    <property type="evidence" value="ECO:0007669"/>
    <property type="project" value="GOC"/>
</dbReference>
<dbReference type="InterPro" id="IPR006342">
    <property type="entry name" value="FkbM_mtfrase"/>
</dbReference>
<dbReference type="Proteomes" id="UP001245370">
    <property type="component" value="Unassembled WGS sequence"/>
</dbReference>
<evidence type="ECO:0000259" key="1">
    <source>
        <dbReference type="Pfam" id="PF05050"/>
    </source>
</evidence>
<organism evidence="2 4">
    <name type="scientific">Xanthobacter flavus</name>
    <dbReference type="NCBI Taxonomy" id="281"/>
    <lineage>
        <taxon>Bacteria</taxon>
        <taxon>Pseudomonadati</taxon>
        <taxon>Pseudomonadota</taxon>
        <taxon>Alphaproteobacteria</taxon>
        <taxon>Hyphomicrobiales</taxon>
        <taxon>Xanthobacteraceae</taxon>
        <taxon>Xanthobacter</taxon>
    </lineage>
</organism>
<proteinExistence type="predicted"/>
<dbReference type="PANTHER" id="PTHR34009">
    <property type="entry name" value="PROTEIN STAR"/>
    <property type="match status" value="1"/>
</dbReference>
<protein>
    <submittedName>
        <fullName evidence="3">FkbM family methyltransferase</fullName>
    </submittedName>
</protein>
<accession>A0A9W6CGS6</accession>
<evidence type="ECO:0000313" key="2">
    <source>
        <dbReference type="EMBL" id="GLI22123.1"/>
    </source>
</evidence>
<feature type="domain" description="Methyltransferase FkbM" evidence="1">
    <location>
        <begin position="36"/>
        <end position="187"/>
    </location>
</feature>
<dbReference type="SUPFAM" id="SSF53335">
    <property type="entry name" value="S-adenosyl-L-methionine-dependent methyltransferases"/>
    <property type="match status" value="1"/>
</dbReference>
<dbReference type="Proteomes" id="UP001144397">
    <property type="component" value="Unassembled WGS sequence"/>
</dbReference>
<comment type="caution">
    <text evidence="2">The sequence shown here is derived from an EMBL/GenBank/DDBJ whole genome shotgun (WGS) entry which is preliminary data.</text>
</comment>
<reference evidence="2" key="1">
    <citation type="submission" date="2022-12" db="EMBL/GenBank/DDBJ databases">
        <title>Reference genome sequencing for broad-spectrum identification of bacterial and archaeal isolates by mass spectrometry.</title>
        <authorList>
            <person name="Sekiguchi Y."/>
            <person name="Tourlousse D.M."/>
        </authorList>
    </citation>
    <scope>NUCLEOTIDE SEQUENCE</scope>
    <source>
        <strain evidence="2">301</strain>
    </source>
</reference>
<keyword evidence="3" id="KW-0808">Transferase</keyword>
<evidence type="ECO:0000313" key="5">
    <source>
        <dbReference type="Proteomes" id="UP001245370"/>
    </source>
</evidence>
<sequence>MNVASATGLAGAAVYTAQEERGLTSRFLGPSGIFVEVGAYDPVFQSQTLHLELTGWRGLLIEPVPEFADNLRRARQAQVVQCACVAPEAATAGRVALLERRGSSTIIFNPRKVRPEDMVIEVPAATLDTVLEGAGVSIIDFLSVDVEGAEPDVLKGVTLSRFQPKLVVVDDRERFGETCAVLRSGNYHLVRRTGHNAWFVPQDTARHLSLRARAQLMWTYGPGRLLRRRMRIGNARMA</sequence>
<dbReference type="GO" id="GO:0008168">
    <property type="term" value="F:methyltransferase activity"/>
    <property type="evidence" value="ECO:0007669"/>
    <property type="project" value="UniProtKB-KW"/>
</dbReference>
<dbReference type="RefSeq" id="WP_229644039.1">
    <property type="nucleotide sequence ID" value="NZ_BSDO01000002.1"/>
</dbReference>
<keyword evidence="3" id="KW-0489">Methyltransferase</keyword>
<dbReference type="Gene3D" id="3.40.50.150">
    <property type="entry name" value="Vaccinia Virus protein VP39"/>
    <property type="match status" value="1"/>
</dbReference>
<keyword evidence="5" id="KW-1185">Reference proteome</keyword>
<dbReference type="GO" id="GO:0005886">
    <property type="term" value="C:plasma membrane"/>
    <property type="evidence" value="ECO:0007669"/>
    <property type="project" value="TreeGrafter"/>
</dbReference>
<dbReference type="InterPro" id="IPR029063">
    <property type="entry name" value="SAM-dependent_MTases_sf"/>
</dbReference>
<evidence type="ECO:0000313" key="4">
    <source>
        <dbReference type="Proteomes" id="UP001144397"/>
    </source>
</evidence>
<dbReference type="EMBL" id="BSDO01000002">
    <property type="protein sequence ID" value="GLI22123.1"/>
    <property type="molecule type" value="Genomic_DNA"/>
</dbReference>
<dbReference type="GO" id="GO:0032259">
    <property type="term" value="P:methylation"/>
    <property type="evidence" value="ECO:0007669"/>
    <property type="project" value="UniProtKB-KW"/>
</dbReference>